<reference evidence="2" key="2">
    <citation type="submission" date="2015-01" db="EMBL/GenBank/DDBJ databases">
        <title>Evolutionary Origins and Diversification of the Mycorrhizal Mutualists.</title>
        <authorList>
            <consortium name="DOE Joint Genome Institute"/>
            <consortium name="Mycorrhizal Genomics Consortium"/>
            <person name="Kohler A."/>
            <person name="Kuo A."/>
            <person name="Nagy L.G."/>
            <person name="Floudas D."/>
            <person name="Copeland A."/>
            <person name="Barry K.W."/>
            <person name="Cichocki N."/>
            <person name="Veneault-Fourrey C."/>
            <person name="LaButti K."/>
            <person name="Lindquist E.A."/>
            <person name="Lipzen A."/>
            <person name="Lundell T."/>
            <person name="Morin E."/>
            <person name="Murat C."/>
            <person name="Riley R."/>
            <person name="Ohm R."/>
            <person name="Sun H."/>
            <person name="Tunlid A."/>
            <person name="Henrissat B."/>
            <person name="Grigoriev I.V."/>
            <person name="Hibbett D.S."/>
            <person name="Martin F."/>
        </authorList>
    </citation>
    <scope>NUCLEOTIDE SEQUENCE [LARGE SCALE GENOMIC DNA]</scope>
    <source>
        <strain evidence="2">MUT 4182</strain>
    </source>
</reference>
<reference evidence="1 2" key="1">
    <citation type="submission" date="2014-04" db="EMBL/GenBank/DDBJ databases">
        <authorList>
            <consortium name="DOE Joint Genome Institute"/>
            <person name="Kuo A."/>
            <person name="Girlanda M."/>
            <person name="Perotto S."/>
            <person name="Kohler A."/>
            <person name="Nagy L.G."/>
            <person name="Floudas D."/>
            <person name="Copeland A."/>
            <person name="Barry K.W."/>
            <person name="Cichocki N."/>
            <person name="Veneault-Fourrey C."/>
            <person name="LaButti K."/>
            <person name="Lindquist E.A."/>
            <person name="Lipzen A."/>
            <person name="Lundell T."/>
            <person name="Morin E."/>
            <person name="Murat C."/>
            <person name="Sun H."/>
            <person name="Tunlid A."/>
            <person name="Henrissat B."/>
            <person name="Grigoriev I.V."/>
            <person name="Hibbett D.S."/>
            <person name="Martin F."/>
            <person name="Nordberg H.P."/>
            <person name="Cantor M.N."/>
            <person name="Hua S.X."/>
        </authorList>
    </citation>
    <scope>NUCLEOTIDE SEQUENCE [LARGE SCALE GENOMIC DNA]</scope>
    <source>
        <strain evidence="1 2">MUT 4182</strain>
    </source>
</reference>
<name>A0A0C3MAJ2_9AGAM</name>
<dbReference type="Proteomes" id="UP000054248">
    <property type="component" value="Unassembled WGS sequence"/>
</dbReference>
<dbReference type="EMBL" id="KN822969">
    <property type="protein sequence ID" value="KIO30702.1"/>
    <property type="molecule type" value="Genomic_DNA"/>
</dbReference>
<dbReference type="HOGENOM" id="CLU_2706616_0_0_1"/>
<protein>
    <submittedName>
        <fullName evidence="1">Uncharacterized protein</fullName>
    </submittedName>
</protein>
<keyword evidence="2" id="KW-1185">Reference proteome</keyword>
<dbReference type="AlphaFoldDB" id="A0A0C3MAJ2"/>
<evidence type="ECO:0000313" key="1">
    <source>
        <dbReference type="EMBL" id="KIO30702.1"/>
    </source>
</evidence>
<gene>
    <name evidence="1" type="ORF">M407DRAFT_147552</name>
</gene>
<proteinExistence type="predicted"/>
<sequence length="73" mass="7991">MKDMLSASHFRQCSSGSEGLVGSAVILCNVRPNDRKAGYAIPTWRASPKYEMNGAEGRERPRLGTVFVHLGLL</sequence>
<accession>A0A0C3MAJ2</accession>
<organism evidence="1 2">
    <name type="scientific">Tulasnella calospora MUT 4182</name>
    <dbReference type="NCBI Taxonomy" id="1051891"/>
    <lineage>
        <taxon>Eukaryota</taxon>
        <taxon>Fungi</taxon>
        <taxon>Dikarya</taxon>
        <taxon>Basidiomycota</taxon>
        <taxon>Agaricomycotina</taxon>
        <taxon>Agaricomycetes</taxon>
        <taxon>Cantharellales</taxon>
        <taxon>Tulasnellaceae</taxon>
        <taxon>Tulasnella</taxon>
    </lineage>
</organism>
<evidence type="ECO:0000313" key="2">
    <source>
        <dbReference type="Proteomes" id="UP000054248"/>
    </source>
</evidence>